<gene>
    <name evidence="6" type="ORF">AMD01_05530</name>
</gene>
<dbReference type="PROSITE" id="PS50931">
    <property type="entry name" value="HTH_LYSR"/>
    <property type="match status" value="1"/>
</dbReference>
<evidence type="ECO:0000256" key="3">
    <source>
        <dbReference type="ARBA" id="ARBA00023125"/>
    </source>
</evidence>
<keyword evidence="7" id="KW-1185">Reference proteome</keyword>
<dbReference type="Gene3D" id="1.10.10.10">
    <property type="entry name" value="Winged helix-like DNA-binding domain superfamily/Winged helix DNA-binding domain"/>
    <property type="match status" value="1"/>
</dbReference>
<dbReference type="PRINTS" id="PR00039">
    <property type="entry name" value="HTHLYSR"/>
</dbReference>
<evidence type="ECO:0000259" key="5">
    <source>
        <dbReference type="PROSITE" id="PS50931"/>
    </source>
</evidence>
<dbReference type="Pfam" id="PF00126">
    <property type="entry name" value="HTH_1"/>
    <property type="match status" value="1"/>
</dbReference>
<dbReference type="PANTHER" id="PTHR30126">
    <property type="entry name" value="HTH-TYPE TRANSCRIPTIONAL REGULATOR"/>
    <property type="match status" value="1"/>
</dbReference>
<dbReference type="CDD" id="cd05466">
    <property type="entry name" value="PBP2_LTTR_substrate"/>
    <property type="match status" value="1"/>
</dbReference>
<dbReference type="PATRIC" id="fig|284581.3.peg.4488"/>
<organism evidence="6 7">
    <name type="scientific">Priestia koreensis</name>
    <dbReference type="NCBI Taxonomy" id="284581"/>
    <lineage>
        <taxon>Bacteria</taxon>
        <taxon>Bacillati</taxon>
        <taxon>Bacillota</taxon>
        <taxon>Bacilli</taxon>
        <taxon>Bacillales</taxon>
        <taxon>Bacillaceae</taxon>
        <taxon>Priestia</taxon>
    </lineage>
</organism>
<proteinExistence type="inferred from homology"/>
<name>A0A0M0L9I0_9BACI</name>
<comment type="similarity">
    <text evidence="1">Belongs to the LysR transcriptional regulatory family.</text>
</comment>
<dbReference type="SUPFAM" id="SSF53850">
    <property type="entry name" value="Periplasmic binding protein-like II"/>
    <property type="match status" value="1"/>
</dbReference>
<dbReference type="OrthoDB" id="9803735at2"/>
<sequence>MEIKQLITFKTAAETLNFTYTAKLLNFAQSSVTAQIKALEAELETPLFERLGKRLALTEQGREFKRYADQMIQLTKEAKNAVSGIEEPSGTLVIGASESLCTYRLPSILKAFKDQFPKVKMIFKPIDSREQTRLQLLDGTLDIAFTIEPIQYQDVTLHTQCLLKEPLKIVASPSHLLANVTEIQLKDLENETLLYTEAGCSYRVILEDLFQEFGIFTPNTFEFASIEAIKQCVRLDLGVAILPEMAIKEELRTGTLTELVCNNIHTPLHTQMIWHKDKFMSIQLQSFIDLVNRTFDGDRLLTSV</sequence>
<evidence type="ECO:0000313" key="6">
    <source>
        <dbReference type="EMBL" id="KOO47694.1"/>
    </source>
</evidence>
<dbReference type="Gene3D" id="3.40.190.290">
    <property type="match status" value="1"/>
</dbReference>
<keyword evidence="2" id="KW-0805">Transcription regulation</keyword>
<dbReference type="InterPro" id="IPR036390">
    <property type="entry name" value="WH_DNA-bd_sf"/>
</dbReference>
<feature type="domain" description="HTH lysR-type" evidence="5">
    <location>
        <begin position="1"/>
        <end position="58"/>
    </location>
</feature>
<protein>
    <submittedName>
        <fullName evidence="6">LysR family transcriptional regulator</fullName>
    </submittedName>
</protein>
<comment type="caution">
    <text evidence="6">The sequence shown here is derived from an EMBL/GenBank/DDBJ whole genome shotgun (WGS) entry which is preliminary data.</text>
</comment>
<keyword evidence="4" id="KW-0804">Transcription</keyword>
<dbReference type="GO" id="GO:0000976">
    <property type="term" value="F:transcription cis-regulatory region binding"/>
    <property type="evidence" value="ECO:0007669"/>
    <property type="project" value="TreeGrafter"/>
</dbReference>
<dbReference type="InterPro" id="IPR036388">
    <property type="entry name" value="WH-like_DNA-bd_sf"/>
</dbReference>
<dbReference type="Proteomes" id="UP000037558">
    <property type="component" value="Unassembled WGS sequence"/>
</dbReference>
<dbReference type="AlphaFoldDB" id="A0A0M0L9I0"/>
<dbReference type="RefSeq" id="WP_053400608.1">
    <property type="nucleotide sequence ID" value="NZ_LILC01000007.1"/>
</dbReference>
<dbReference type="InterPro" id="IPR005119">
    <property type="entry name" value="LysR_subst-bd"/>
</dbReference>
<dbReference type="PANTHER" id="PTHR30126:SF100">
    <property type="entry name" value="LYSR-FAMILY TRANSCRIPTIONAL REGULATOR"/>
    <property type="match status" value="1"/>
</dbReference>
<reference evidence="7" key="1">
    <citation type="submission" date="2015-08" db="EMBL/GenBank/DDBJ databases">
        <title>Fjat-14210 dsm16467.</title>
        <authorList>
            <person name="Liu B."/>
            <person name="Wang J."/>
            <person name="Zhu Y."/>
            <person name="Liu G."/>
            <person name="Chen Q."/>
            <person name="Chen Z."/>
            <person name="Lan J."/>
            <person name="Che J."/>
            <person name="Ge C."/>
            <person name="Shi H."/>
            <person name="Pan Z."/>
            <person name="Liu X."/>
        </authorList>
    </citation>
    <scope>NUCLEOTIDE SEQUENCE [LARGE SCALE GENOMIC DNA]</scope>
    <source>
        <strain evidence="7">DSM 16467</strain>
    </source>
</reference>
<evidence type="ECO:0000256" key="2">
    <source>
        <dbReference type="ARBA" id="ARBA00023015"/>
    </source>
</evidence>
<keyword evidence="3" id="KW-0238">DNA-binding</keyword>
<dbReference type="Pfam" id="PF03466">
    <property type="entry name" value="LysR_substrate"/>
    <property type="match status" value="1"/>
</dbReference>
<evidence type="ECO:0000256" key="1">
    <source>
        <dbReference type="ARBA" id="ARBA00009437"/>
    </source>
</evidence>
<dbReference type="SUPFAM" id="SSF46785">
    <property type="entry name" value="Winged helix' DNA-binding domain"/>
    <property type="match status" value="1"/>
</dbReference>
<evidence type="ECO:0000256" key="4">
    <source>
        <dbReference type="ARBA" id="ARBA00023163"/>
    </source>
</evidence>
<evidence type="ECO:0000313" key="7">
    <source>
        <dbReference type="Proteomes" id="UP000037558"/>
    </source>
</evidence>
<accession>A0A0M0L9I0</accession>
<dbReference type="STRING" id="284581.AMD01_05530"/>
<dbReference type="EMBL" id="LILC01000007">
    <property type="protein sequence ID" value="KOO47694.1"/>
    <property type="molecule type" value="Genomic_DNA"/>
</dbReference>
<dbReference type="GO" id="GO:0003700">
    <property type="term" value="F:DNA-binding transcription factor activity"/>
    <property type="evidence" value="ECO:0007669"/>
    <property type="project" value="InterPro"/>
</dbReference>
<dbReference type="InterPro" id="IPR000847">
    <property type="entry name" value="LysR_HTH_N"/>
</dbReference>